<keyword evidence="6 11" id="KW-0812">Transmembrane</keyword>
<proteinExistence type="inferred from homology"/>
<feature type="transmembrane region" description="Helical" evidence="11">
    <location>
        <begin position="21"/>
        <end position="44"/>
    </location>
</feature>
<dbReference type="HOGENOM" id="CLU_073546_4_2_7"/>
<evidence type="ECO:0000256" key="8">
    <source>
        <dbReference type="ARBA" id="ARBA00023136"/>
    </source>
</evidence>
<dbReference type="GO" id="GO:0032153">
    <property type="term" value="C:cell division site"/>
    <property type="evidence" value="ECO:0007669"/>
    <property type="project" value="TreeGrafter"/>
</dbReference>
<dbReference type="STRING" id="643562.Daes_0140"/>
<dbReference type="KEGG" id="das:Daes_0140"/>
<name>E6VV16_PSEA9</name>
<dbReference type="EMBL" id="CP002431">
    <property type="protein sequence ID" value="ADU61167.1"/>
    <property type="molecule type" value="Genomic_DNA"/>
</dbReference>
<evidence type="ECO:0000256" key="11">
    <source>
        <dbReference type="SAM" id="Phobius"/>
    </source>
</evidence>
<dbReference type="PANTHER" id="PTHR47755">
    <property type="entry name" value="CELL DIVISION PROTEIN FTSX"/>
    <property type="match status" value="1"/>
</dbReference>
<dbReference type="RefSeq" id="WP_013513104.1">
    <property type="nucleotide sequence ID" value="NC_014844.1"/>
</dbReference>
<organism evidence="14 15">
    <name type="scientific">Pseudodesulfovibrio aespoeensis (strain ATCC 700646 / DSM 10631 / Aspo-2)</name>
    <name type="common">Desulfovibrio aespoeensis</name>
    <dbReference type="NCBI Taxonomy" id="643562"/>
    <lineage>
        <taxon>Bacteria</taxon>
        <taxon>Pseudomonadati</taxon>
        <taxon>Thermodesulfobacteriota</taxon>
        <taxon>Desulfovibrionia</taxon>
        <taxon>Desulfovibrionales</taxon>
        <taxon>Desulfovibrionaceae</taxon>
    </lineage>
</organism>
<keyword evidence="7 11" id="KW-1133">Transmembrane helix</keyword>
<dbReference type="InterPro" id="IPR040690">
    <property type="entry name" value="FtsX_ECD"/>
</dbReference>
<reference evidence="15" key="1">
    <citation type="submission" date="2010-12" db="EMBL/GenBank/DDBJ databases">
        <title>Complete sequence of Desulfovibrio aespoeensis Aspo-2.</title>
        <authorList>
            <consortium name="US DOE Joint Genome Institute"/>
            <person name="Lucas S."/>
            <person name="Copeland A."/>
            <person name="Lapidus A."/>
            <person name="Cheng J.-F."/>
            <person name="Goodwin L."/>
            <person name="Pitluck S."/>
            <person name="Chertkov O."/>
            <person name="Misra M."/>
            <person name="Detter J.C."/>
            <person name="Han C."/>
            <person name="Tapia R."/>
            <person name="Land M."/>
            <person name="Hauser L."/>
            <person name="Kyrpides N."/>
            <person name="Ivanova N."/>
            <person name="Ovchinnikova G."/>
            <person name="Pedersen K."/>
            <person name="Jagevall S."/>
            <person name="Hazen T."/>
            <person name="Woyke T."/>
        </authorList>
    </citation>
    <scope>NUCLEOTIDE SEQUENCE [LARGE SCALE GENOMIC DNA]</scope>
    <source>
        <strain evidence="15">ATCC 700646 / DSM 10631 / Aspo-2</strain>
    </source>
</reference>
<evidence type="ECO:0000256" key="9">
    <source>
        <dbReference type="ARBA" id="ARBA00023306"/>
    </source>
</evidence>
<dbReference type="InterPro" id="IPR003838">
    <property type="entry name" value="ABC3_permease_C"/>
</dbReference>
<feature type="domain" description="ABC3 transporter permease C-terminal" evidence="12">
    <location>
        <begin position="180"/>
        <end position="290"/>
    </location>
</feature>
<protein>
    <recommendedName>
        <fullName evidence="3 10">Cell division protein FtsX</fullName>
    </recommendedName>
</protein>
<keyword evidence="15" id="KW-1185">Reference proteome</keyword>
<keyword evidence="5 10" id="KW-0132">Cell division</keyword>
<dbReference type="GO" id="GO:0051301">
    <property type="term" value="P:cell division"/>
    <property type="evidence" value="ECO:0007669"/>
    <property type="project" value="UniProtKB-KW"/>
</dbReference>
<feature type="transmembrane region" description="Helical" evidence="11">
    <location>
        <begin position="229"/>
        <end position="251"/>
    </location>
</feature>
<dbReference type="Pfam" id="PF18075">
    <property type="entry name" value="FtsX_ECD"/>
    <property type="match status" value="1"/>
</dbReference>
<feature type="domain" description="FtsX extracellular" evidence="13">
    <location>
        <begin position="59"/>
        <end position="156"/>
    </location>
</feature>
<dbReference type="PANTHER" id="PTHR47755:SF1">
    <property type="entry name" value="CELL DIVISION PROTEIN FTSX"/>
    <property type="match status" value="1"/>
</dbReference>
<feature type="transmembrane region" description="Helical" evidence="11">
    <location>
        <begin position="175"/>
        <end position="196"/>
    </location>
</feature>
<keyword evidence="9 10" id="KW-0131">Cell cycle</keyword>
<evidence type="ECO:0000256" key="6">
    <source>
        <dbReference type="ARBA" id="ARBA00022692"/>
    </source>
</evidence>
<accession>E6VV16</accession>
<evidence type="ECO:0000313" key="15">
    <source>
        <dbReference type="Proteomes" id="UP000002191"/>
    </source>
</evidence>
<evidence type="ECO:0000259" key="12">
    <source>
        <dbReference type="Pfam" id="PF02687"/>
    </source>
</evidence>
<reference evidence="14 15" key="2">
    <citation type="journal article" date="2014" name="Genome Announc.">
        <title>Complete Genome Sequence of the Subsurface, Mesophilic Sulfate-Reducing Bacterium Desulfovibrio aespoeensis Aspo-2.</title>
        <authorList>
            <person name="Pedersen K."/>
            <person name="Bengtsson A."/>
            <person name="Edlund J."/>
            <person name="Rabe L."/>
            <person name="Hazen T."/>
            <person name="Chakraborty R."/>
            <person name="Goodwin L."/>
            <person name="Shapiro N."/>
        </authorList>
    </citation>
    <scope>NUCLEOTIDE SEQUENCE [LARGE SCALE GENOMIC DNA]</scope>
    <source>
        <strain evidence="15">ATCC 700646 / DSM 10631 / Aspo-2</strain>
    </source>
</reference>
<dbReference type="Gene3D" id="3.30.70.3040">
    <property type="match status" value="1"/>
</dbReference>
<comment type="subcellular location">
    <subcellularLocation>
        <location evidence="1">Cell membrane</location>
        <topology evidence="1">Multi-pass membrane protein</topology>
    </subcellularLocation>
</comment>
<feature type="transmembrane region" description="Helical" evidence="11">
    <location>
        <begin position="271"/>
        <end position="290"/>
    </location>
</feature>
<evidence type="ECO:0000256" key="2">
    <source>
        <dbReference type="ARBA" id="ARBA00007379"/>
    </source>
</evidence>
<dbReference type="GO" id="GO:0005886">
    <property type="term" value="C:plasma membrane"/>
    <property type="evidence" value="ECO:0007669"/>
    <property type="project" value="UniProtKB-SubCell"/>
</dbReference>
<evidence type="ECO:0000256" key="5">
    <source>
        <dbReference type="ARBA" id="ARBA00022618"/>
    </source>
</evidence>
<evidence type="ECO:0000259" key="13">
    <source>
        <dbReference type="Pfam" id="PF18075"/>
    </source>
</evidence>
<evidence type="ECO:0000256" key="4">
    <source>
        <dbReference type="ARBA" id="ARBA00022475"/>
    </source>
</evidence>
<dbReference type="eggNOG" id="COG2177">
    <property type="taxonomic scope" value="Bacteria"/>
</dbReference>
<dbReference type="InterPro" id="IPR004513">
    <property type="entry name" value="FtsX"/>
</dbReference>
<dbReference type="OrthoDB" id="9813411at2"/>
<dbReference type="Pfam" id="PF02687">
    <property type="entry name" value="FtsX"/>
    <property type="match status" value="1"/>
</dbReference>
<gene>
    <name evidence="14" type="ordered locus">Daes_0140</name>
</gene>
<dbReference type="PIRSF" id="PIRSF003097">
    <property type="entry name" value="FtsX"/>
    <property type="match status" value="1"/>
</dbReference>
<dbReference type="AlphaFoldDB" id="E6VV16"/>
<keyword evidence="8 10" id="KW-0472">Membrane</keyword>
<keyword evidence="4 10" id="KW-1003">Cell membrane</keyword>
<evidence type="ECO:0000256" key="7">
    <source>
        <dbReference type="ARBA" id="ARBA00022989"/>
    </source>
</evidence>
<evidence type="ECO:0000256" key="10">
    <source>
        <dbReference type="PIRNR" id="PIRNR003097"/>
    </source>
</evidence>
<evidence type="ECO:0000313" key="14">
    <source>
        <dbReference type="EMBL" id="ADU61167.1"/>
    </source>
</evidence>
<evidence type="ECO:0000256" key="3">
    <source>
        <dbReference type="ARBA" id="ARBA00021907"/>
    </source>
</evidence>
<evidence type="ECO:0000256" key="1">
    <source>
        <dbReference type="ARBA" id="ARBA00004651"/>
    </source>
</evidence>
<sequence>MISRFLRLTLRGVADFRLHPVAQLLTMVAVAMVTLLTGLILMGLNTVNLELVKSRGEVEFQLYWKQGEPSDTVSADWDAIAAMEHVAEFTSFTPEDALTELASSLGESGDFSWLAEENPLPHSGLVRFSVPPEAQDEGWAARLLTTLKSLPGVDKVNYTPFQTDLAQGWMTVSQLFIWPILAFLALVISLVVHNTIKLSLLTRMDEIEILSLVGASPAYVRWPLLTSGFLQGLTGAAAGLGLLAGVHVLAADALNFPPFLIQIPFLPLEQMLMLAAGVTLVAMTSSWVAVK</sequence>
<dbReference type="Proteomes" id="UP000002191">
    <property type="component" value="Chromosome"/>
</dbReference>
<comment type="similarity">
    <text evidence="2 10">Belongs to the ABC-4 integral membrane protein family. FtsX subfamily.</text>
</comment>